<feature type="domain" description="PAC" evidence="2">
    <location>
        <begin position="88"/>
        <end position="139"/>
    </location>
</feature>
<dbReference type="InterPro" id="IPR000700">
    <property type="entry name" value="PAS-assoc_C"/>
</dbReference>
<dbReference type="RefSeq" id="WP_011415155.1">
    <property type="nucleotide sequence ID" value="NC_007722.1"/>
</dbReference>
<dbReference type="InterPro" id="IPR043128">
    <property type="entry name" value="Rev_trsase/Diguanyl_cyclase"/>
</dbReference>
<organism evidence="4 5">
    <name type="scientific">Erythrobacter litoralis (strain HTCC2594)</name>
    <dbReference type="NCBI Taxonomy" id="314225"/>
    <lineage>
        <taxon>Bacteria</taxon>
        <taxon>Pseudomonadati</taxon>
        <taxon>Pseudomonadota</taxon>
        <taxon>Alphaproteobacteria</taxon>
        <taxon>Sphingomonadales</taxon>
        <taxon>Erythrobacteraceae</taxon>
        <taxon>Erythrobacter/Porphyrobacter group</taxon>
        <taxon>Erythrobacter</taxon>
    </lineage>
</organism>
<evidence type="ECO:0000256" key="1">
    <source>
        <dbReference type="SAM" id="MobiDB-lite"/>
    </source>
</evidence>
<dbReference type="NCBIfam" id="TIGR00254">
    <property type="entry name" value="GGDEF"/>
    <property type="match status" value="1"/>
</dbReference>
<dbReference type="Proteomes" id="UP000008808">
    <property type="component" value="Chromosome"/>
</dbReference>
<dbReference type="Pfam" id="PF08448">
    <property type="entry name" value="PAS_4"/>
    <property type="match status" value="1"/>
</dbReference>
<dbReference type="SUPFAM" id="SSF55073">
    <property type="entry name" value="Nucleotide cyclase"/>
    <property type="match status" value="1"/>
</dbReference>
<dbReference type="InterPro" id="IPR052155">
    <property type="entry name" value="Biofilm_reg_signaling"/>
</dbReference>
<proteinExistence type="predicted"/>
<evidence type="ECO:0000313" key="5">
    <source>
        <dbReference type="Proteomes" id="UP000008808"/>
    </source>
</evidence>
<keyword evidence="5" id="KW-1185">Reference proteome</keyword>
<evidence type="ECO:0008006" key="6">
    <source>
        <dbReference type="Google" id="ProtNLM"/>
    </source>
</evidence>
<dbReference type="CDD" id="cd01949">
    <property type="entry name" value="GGDEF"/>
    <property type="match status" value="1"/>
</dbReference>
<evidence type="ECO:0000313" key="4">
    <source>
        <dbReference type="EMBL" id="ABC64332.1"/>
    </source>
</evidence>
<dbReference type="HOGENOM" id="CLU_870799_0_0_5"/>
<dbReference type="PANTHER" id="PTHR44757">
    <property type="entry name" value="DIGUANYLATE CYCLASE DGCP"/>
    <property type="match status" value="1"/>
</dbReference>
<name>Q2N7K9_ERYLH</name>
<dbReference type="Gene3D" id="3.30.70.270">
    <property type="match status" value="1"/>
</dbReference>
<protein>
    <recommendedName>
        <fullName evidence="6">GGDEF domain-containing protein</fullName>
    </recommendedName>
</protein>
<accession>Q2N7K9</accession>
<dbReference type="InterPro" id="IPR029787">
    <property type="entry name" value="Nucleotide_cyclase"/>
</dbReference>
<feature type="region of interest" description="Disordered" evidence="1">
    <location>
        <begin position="288"/>
        <end position="319"/>
    </location>
</feature>
<sequence>MGLRFSAGDLAQFLDLSSGLRSDILLKLDAEGFILSSSRALETFGSQGSDGHSRLLIAPRLSDLVVEGHTRAVGSELALAAAGNADRGWIEVRLTCGGESWRWFSLRLVPARNKAGAASVLAVLRDIHERRTLEDKLFAARMTDPLTGLTNRVAFDSMLDHVSGSGPGGCLALFGVDHLRAINHRLGHNVGDQVLCGFAEVLRTVMRTGDTISRIGDATFAVLLLDTDDREASALTRQAQDVFAGDLPAGKSRLTLSATVGIAEIGTGPEDTLRRAEMAMFLGKAGSSTRPVLERDSRPRRAVASRAASTGFPQLRRAG</sequence>
<dbReference type="PROSITE" id="PS50887">
    <property type="entry name" value="GGDEF"/>
    <property type="match status" value="1"/>
</dbReference>
<dbReference type="AlphaFoldDB" id="Q2N7K9"/>
<dbReference type="InterPro" id="IPR000160">
    <property type="entry name" value="GGDEF_dom"/>
</dbReference>
<dbReference type="InterPro" id="IPR035965">
    <property type="entry name" value="PAS-like_dom_sf"/>
</dbReference>
<feature type="domain" description="GGDEF" evidence="3">
    <location>
        <begin position="167"/>
        <end position="295"/>
    </location>
</feature>
<dbReference type="PANTHER" id="PTHR44757:SF2">
    <property type="entry name" value="BIOFILM ARCHITECTURE MAINTENANCE PROTEIN MBAA"/>
    <property type="match status" value="1"/>
</dbReference>
<reference evidence="5" key="1">
    <citation type="journal article" date="2009" name="J. Bacteriol.">
        <title>Complete genome sequence of Erythrobacter litoralis HTCC2594.</title>
        <authorList>
            <person name="Oh H.M."/>
            <person name="Giovannoni S.J."/>
            <person name="Ferriera S."/>
            <person name="Johnson J."/>
            <person name="Cho J.C."/>
        </authorList>
    </citation>
    <scope>NUCLEOTIDE SEQUENCE [LARGE SCALE GENOMIC DNA]</scope>
    <source>
        <strain evidence="5">HTCC2594</strain>
    </source>
</reference>
<gene>
    <name evidence="4" type="ordered locus">ELI_11200</name>
</gene>
<dbReference type="Gene3D" id="3.30.450.20">
    <property type="entry name" value="PAS domain"/>
    <property type="match status" value="1"/>
</dbReference>
<dbReference type="SUPFAM" id="SSF55785">
    <property type="entry name" value="PYP-like sensor domain (PAS domain)"/>
    <property type="match status" value="1"/>
</dbReference>
<dbReference type="SMART" id="SM00267">
    <property type="entry name" value="GGDEF"/>
    <property type="match status" value="1"/>
</dbReference>
<dbReference type="KEGG" id="eli:ELI_11200"/>
<dbReference type="PROSITE" id="PS50113">
    <property type="entry name" value="PAC"/>
    <property type="match status" value="1"/>
</dbReference>
<dbReference type="OrthoDB" id="9812260at2"/>
<dbReference type="eggNOG" id="COG2199">
    <property type="taxonomic scope" value="Bacteria"/>
</dbReference>
<evidence type="ECO:0000259" key="2">
    <source>
        <dbReference type="PROSITE" id="PS50113"/>
    </source>
</evidence>
<dbReference type="Pfam" id="PF00990">
    <property type="entry name" value="GGDEF"/>
    <property type="match status" value="1"/>
</dbReference>
<dbReference type="InterPro" id="IPR013656">
    <property type="entry name" value="PAS_4"/>
</dbReference>
<dbReference type="EMBL" id="CP000157">
    <property type="protein sequence ID" value="ABC64332.1"/>
    <property type="molecule type" value="Genomic_DNA"/>
</dbReference>
<evidence type="ECO:0000259" key="3">
    <source>
        <dbReference type="PROSITE" id="PS50887"/>
    </source>
</evidence>
<dbReference type="STRING" id="314225.ELI_11200"/>